<protein>
    <submittedName>
        <fullName evidence="3">Tetratricopeptide repeat protein</fullName>
    </submittedName>
</protein>
<name>A0ABV7TFG2_9RHOB</name>
<evidence type="ECO:0000313" key="3">
    <source>
        <dbReference type="EMBL" id="MFC3614061.1"/>
    </source>
</evidence>
<dbReference type="Gene3D" id="1.25.40.10">
    <property type="entry name" value="Tetratricopeptide repeat domain"/>
    <property type="match status" value="1"/>
</dbReference>
<dbReference type="SMART" id="SM00028">
    <property type="entry name" value="TPR"/>
    <property type="match status" value="2"/>
</dbReference>
<gene>
    <name evidence="3" type="ORF">ACFORG_09850</name>
</gene>
<dbReference type="SUPFAM" id="SSF48452">
    <property type="entry name" value="TPR-like"/>
    <property type="match status" value="1"/>
</dbReference>
<accession>A0ABV7TFG2</accession>
<feature type="repeat" description="TPR" evidence="1">
    <location>
        <begin position="119"/>
        <end position="152"/>
    </location>
</feature>
<evidence type="ECO:0000313" key="4">
    <source>
        <dbReference type="Proteomes" id="UP001595629"/>
    </source>
</evidence>
<dbReference type="InterPro" id="IPR011990">
    <property type="entry name" value="TPR-like_helical_dom_sf"/>
</dbReference>
<keyword evidence="4" id="KW-1185">Reference proteome</keyword>
<organism evidence="3 4">
    <name type="scientific">Lutimaribacter marinistellae</name>
    <dbReference type="NCBI Taxonomy" id="1820329"/>
    <lineage>
        <taxon>Bacteria</taxon>
        <taxon>Pseudomonadati</taxon>
        <taxon>Pseudomonadota</taxon>
        <taxon>Alphaproteobacteria</taxon>
        <taxon>Rhodobacterales</taxon>
        <taxon>Roseobacteraceae</taxon>
        <taxon>Lutimaribacter</taxon>
    </lineage>
</organism>
<dbReference type="PROSITE" id="PS51257">
    <property type="entry name" value="PROKAR_LIPOPROTEIN"/>
    <property type="match status" value="1"/>
</dbReference>
<evidence type="ECO:0000256" key="1">
    <source>
        <dbReference type="PROSITE-ProRule" id="PRU00339"/>
    </source>
</evidence>
<dbReference type="Pfam" id="PF13432">
    <property type="entry name" value="TPR_16"/>
    <property type="match status" value="1"/>
</dbReference>
<dbReference type="Proteomes" id="UP001595629">
    <property type="component" value="Unassembled WGS sequence"/>
</dbReference>
<feature type="chain" id="PRO_5046241252" evidence="2">
    <location>
        <begin position="31"/>
        <end position="196"/>
    </location>
</feature>
<keyword evidence="2" id="KW-0732">Signal</keyword>
<dbReference type="PROSITE" id="PS50005">
    <property type="entry name" value="TPR"/>
    <property type="match status" value="1"/>
</dbReference>
<dbReference type="RefSeq" id="WP_386735253.1">
    <property type="nucleotide sequence ID" value="NZ_JBHRXI010000010.1"/>
</dbReference>
<proteinExistence type="predicted"/>
<keyword evidence="1" id="KW-0802">TPR repeat</keyword>
<comment type="caution">
    <text evidence="3">The sequence shown here is derived from an EMBL/GenBank/DDBJ whole genome shotgun (WGS) entry which is preliminary data.</text>
</comment>
<evidence type="ECO:0000256" key="2">
    <source>
        <dbReference type="SAM" id="SignalP"/>
    </source>
</evidence>
<feature type="signal peptide" evidence="2">
    <location>
        <begin position="1"/>
        <end position="30"/>
    </location>
</feature>
<sequence length="196" mass="21123">MTLPGARSPKRICKFTLTIAALSAMVACSAQEDFDLDQGPYPPGIDPRGEAVDGVEVGNRLMAAGEHELALDAFTRAALDRGMTPEVLIGIGTSNMGLGRLGQAEPPLRRAVAEAPDRPEGWNNLGVLLMEKGDLPEAVQVFRKAYALDNGQSDSIRDNLRLALAKSENPDNNDGKDQDFKLVQRGQGEFVILRNP</sequence>
<dbReference type="EMBL" id="JBHRXI010000010">
    <property type="protein sequence ID" value="MFC3614061.1"/>
    <property type="molecule type" value="Genomic_DNA"/>
</dbReference>
<reference evidence="4" key="1">
    <citation type="journal article" date="2019" name="Int. J. Syst. Evol. Microbiol.">
        <title>The Global Catalogue of Microorganisms (GCM) 10K type strain sequencing project: providing services to taxonomists for standard genome sequencing and annotation.</title>
        <authorList>
            <consortium name="The Broad Institute Genomics Platform"/>
            <consortium name="The Broad Institute Genome Sequencing Center for Infectious Disease"/>
            <person name="Wu L."/>
            <person name="Ma J."/>
        </authorList>
    </citation>
    <scope>NUCLEOTIDE SEQUENCE [LARGE SCALE GENOMIC DNA]</scope>
    <source>
        <strain evidence="4">KCTC 42911</strain>
    </source>
</reference>
<dbReference type="InterPro" id="IPR019734">
    <property type="entry name" value="TPR_rpt"/>
</dbReference>